<evidence type="ECO:0000256" key="1">
    <source>
        <dbReference type="ARBA" id="ARBA00022729"/>
    </source>
</evidence>
<dbReference type="SMART" id="SM00408">
    <property type="entry name" value="IGc2"/>
    <property type="match status" value="2"/>
</dbReference>
<comment type="caution">
    <text evidence="5">The sequence shown here is derived from an EMBL/GenBank/DDBJ whole genome shotgun (WGS) entry which is preliminary data.</text>
</comment>
<dbReference type="EMBL" id="JAAKFY010000015">
    <property type="protein sequence ID" value="KAF3845333.1"/>
    <property type="molecule type" value="Genomic_DNA"/>
</dbReference>
<feature type="transmembrane region" description="Helical" evidence="3">
    <location>
        <begin position="726"/>
        <end position="747"/>
    </location>
</feature>
<dbReference type="GO" id="GO:0002376">
    <property type="term" value="P:immune system process"/>
    <property type="evidence" value="ECO:0007669"/>
    <property type="project" value="UniProtKB-KW"/>
</dbReference>
<dbReference type="PANTHER" id="PTHR23268:SF102">
    <property type="entry name" value="IMMUNOGLOBULIN V-SET DOMAIN-CONTAINING PROTEIN"/>
    <property type="match status" value="1"/>
</dbReference>
<feature type="domain" description="Ig-like" evidence="4">
    <location>
        <begin position="373"/>
        <end position="455"/>
    </location>
</feature>
<dbReference type="Pfam" id="PF07686">
    <property type="entry name" value="V-set"/>
    <property type="match status" value="1"/>
</dbReference>
<evidence type="ECO:0000259" key="4">
    <source>
        <dbReference type="PROSITE" id="PS50835"/>
    </source>
</evidence>
<organism evidence="5 6">
    <name type="scientific">Dissostichus mawsoni</name>
    <name type="common">Antarctic cod</name>
    <dbReference type="NCBI Taxonomy" id="36200"/>
    <lineage>
        <taxon>Eukaryota</taxon>
        <taxon>Metazoa</taxon>
        <taxon>Chordata</taxon>
        <taxon>Craniata</taxon>
        <taxon>Vertebrata</taxon>
        <taxon>Euteleostomi</taxon>
        <taxon>Actinopterygii</taxon>
        <taxon>Neopterygii</taxon>
        <taxon>Teleostei</taxon>
        <taxon>Neoteleostei</taxon>
        <taxon>Acanthomorphata</taxon>
        <taxon>Eupercaria</taxon>
        <taxon>Perciformes</taxon>
        <taxon>Notothenioidei</taxon>
        <taxon>Nototheniidae</taxon>
        <taxon>Dissostichus</taxon>
    </lineage>
</organism>
<dbReference type="OrthoDB" id="8947657at2759"/>
<dbReference type="Pfam" id="PF07654">
    <property type="entry name" value="C1-set"/>
    <property type="match status" value="2"/>
</dbReference>
<dbReference type="InterPro" id="IPR013106">
    <property type="entry name" value="Ig_V-set"/>
</dbReference>
<dbReference type="Gene3D" id="2.60.40.10">
    <property type="entry name" value="Immunoglobulins"/>
    <property type="match status" value="7"/>
</dbReference>
<dbReference type="InterPro" id="IPR003598">
    <property type="entry name" value="Ig_sub2"/>
</dbReference>
<name>A0A7J5Y892_DISMA</name>
<dbReference type="InterPro" id="IPR003597">
    <property type="entry name" value="Ig_C1-set"/>
</dbReference>
<dbReference type="SUPFAM" id="SSF48726">
    <property type="entry name" value="Immunoglobulin"/>
    <property type="match status" value="7"/>
</dbReference>
<sequence length="751" mass="84668">MFPASSTGASYSDSVFQTPPFIMKRSGESVDREINCSHSIPSYNRILWYKQDQHQNMKFLGYLNVKYPYPEDDVYQTEILWRNKGEDATMSCRYTKDASYNQMYWYRQLPGESMEQIMYTKISRKDHDFGGFSSKKVSHKTHKMILLFCTALHVILVSGSSLSDNVSQTPAYMYKNLGEEAVISCSHSIKDYNQILWYKQMKDGQLQFLGYMLATQETPEPGLGMILLFCTALHVILVSGSSLSDNVQQTPAYMYKNLGEEAVIRCSHSIENYDRILWYKQMKDRELQFLGYIFAGVKNPEPGLGQLKREHRSLAWVRIGGRAHAGHNCTLTIEGLSESSSAEFFCAVSLGHTAACHCSSECRNQRDRKRTKTLVCVASGFYPDHVSVSWQVGGGAVSSSGVATDSSALRGDKTYRISSRLRVSASDWFTEGRTFTCRVSFFNGTDTSHHEDTVEGVGEKYLKTTQAAKLSYVVFIVKSSIYGAGVAFLLWRLQPESRATDPTALCLHIMDVIIFKHSFLTVSIFLLWTTGLTDGSDVNQTDILWKTQGDNATMSCRHTKGAGYFQMYWYRQLPGETMELIVFTTQGNKDNHDFGEFRKDKFSATKPDAESGTFTVKDLQPGDKGLYFCAVSQHIKVFTPSVKECSNQKDRKWRKTLVCVASGFYPDHVDPPAVSSSGVATDSSALRGDKTYRISSRLRVSASDWFTEGRKFTCRKYLKTTQAAKLSYVVFIVKSSVYGAGVAFLLWRLQV</sequence>
<protein>
    <recommendedName>
        <fullName evidence="4">Ig-like domain-containing protein</fullName>
    </recommendedName>
</protein>
<evidence type="ECO:0000313" key="5">
    <source>
        <dbReference type="EMBL" id="KAF3845333.1"/>
    </source>
</evidence>
<gene>
    <name evidence="5" type="ORF">F7725_008496</name>
</gene>
<keyword evidence="3" id="KW-0812">Transmembrane</keyword>
<feature type="transmembrane region" description="Helical" evidence="3">
    <location>
        <begin position="505"/>
        <end position="528"/>
    </location>
</feature>
<dbReference type="Proteomes" id="UP000518266">
    <property type="component" value="Unassembled WGS sequence"/>
</dbReference>
<dbReference type="SMART" id="SM00406">
    <property type="entry name" value="IGv"/>
    <property type="match status" value="2"/>
</dbReference>
<evidence type="ECO:0000256" key="2">
    <source>
        <dbReference type="ARBA" id="ARBA00022859"/>
    </source>
</evidence>
<dbReference type="PANTHER" id="PTHR23268">
    <property type="entry name" value="T-CELL RECEPTOR BETA CHAIN"/>
    <property type="match status" value="1"/>
</dbReference>
<keyword evidence="3" id="KW-0472">Membrane</keyword>
<reference evidence="5 6" key="1">
    <citation type="submission" date="2020-03" db="EMBL/GenBank/DDBJ databases">
        <title>Dissostichus mawsoni Genome sequencing and assembly.</title>
        <authorList>
            <person name="Park H."/>
        </authorList>
    </citation>
    <scope>NUCLEOTIDE SEQUENCE [LARGE SCALE GENOMIC DNA]</scope>
    <source>
        <strain evidence="5">DM0001</strain>
        <tissue evidence="5">Muscle</tissue>
    </source>
</reference>
<accession>A0A7J5Y892</accession>
<dbReference type="InterPro" id="IPR013783">
    <property type="entry name" value="Ig-like_fold"/>
</dbReference>
<feature type="transmembrane region" description="Helical" evidence="3">
    <location>
        <begin position="144"/>
        <end position="163"/>
    </location>
</feature>
<dbReference type="InterPro" id="IPR007110">
    <property type="entry name" value="Ig-like_dom"/>
</dbReference>
<evidence type="ECO:0000313" key="6">
    <source>
        <dbReference type="Proteomes" id="UP000518266"/>
    </source>
</evidence>
<dbReference type="SMART" id="SM00407">
    <property type="entry name" value="IGc1"/>
    <property type="match status" value="2"/>
</dbReference>
<dbReference type="SMART" id="SM00409">
    <property type="entry name" value="IG"/>
    <property type="match status" value="2"/>
</dbReference>
<keyword evidence="2" id="KW-0391">Immunity</keyword>
<dbReference type="InterPro" id="IPR050413">
    <property type="entry name" value="TCR_beta_variable"/>
</dbReference>
<feature type="transmembrane region" description="Helical" evidence="3">
    <location>
        <begin position="222"/>
        <end position="244"/>
    </location>
</feature>
<feature type="transmembrane region" description="Helical" evidence="3">
    <location>
        <begin position="470"/>
        <end position="493"/>
    </location>
</feature>
<dbReference type="AlphaFoldDB" id="A0A7J5Y892"/>
<dbReference type="InterPro" id="IPR036179">
    <property type="entry name" value="Ig-like_dom_sf"/>
</dbReference>
<dbReference type="GO" id="GO:0007166">
    <property type="term" value="P:cell surface receptor signaling pathway"/>
    <property type="evidence" value="ECO:0007669"/>
    <property type="project" value="TreeGrafter"/>
</dbReference>
<keyword evidence="6" id="KW-1185">Reference proteome</keyword>
<proteinExistence type="predicted"/>
<keyword evidence="3" id="KW-1133">Transmembrane helix</keyword>
<feature type="domain" description="Ig-like" evidence="4">
    <location>
        <begin position="548"/>
        <end position="639"/>
    </location>
</feature>
<evidence type="ECO:0000256" key="3">
    <source>
        <dbReference type="SAM" id="Phobius"/>
    </source>
</evidence>
<keyword evidence="1" id="KW-0732">Signal</keyword>
<dbReference type="GO" id="GO:0005886">
    <property type="term" value="C:plasma membrane"/>
    <property type="evidence" value="ECO:0007669"/>
    <property type="project" value="TreeGrafter"/>
</dbReference>
<dbReference type="PROSITE" id="PS50835">
    <property type="entry name" value="IG_LIKE"/>
    <property type="match status" value="2"/>
</dbReference>
<dbReference type="InterPro" id="IPR003599">
    <property type="entry name" value="Ig_sub"/>
</dbReference>